<dbReference type="Gene3D" id="3.30.460.10">
    <property type="entry name" value="Beta Polymerase, domain 2"/>
    <property type="match status" value="1"/>
</dbReference>
<evidence type="ECO:0000313" key="2">
    <source>
        <dbReference type="Proteomes" id="UP000822993"/>
    </source>
</evidence>
<dbReference type="EMBL" id="JACSPN010000015">
    <property type="protein sequence ID" value="MBE7701050.1"/>
    <property type="molecule type" value="Genomic_DNA"/>
</dbReference>
<dbReference type="InterPro" id="IPR043519">
    <property type="entry name" value="NT_sf"/>
</dbReference>
<dbReference type="Proteomes" id="UP000822993">
    <property type="component" value="Unassembled WGS sequence"/>
</dbReference>
<comment type="caution">
    <text evidence="1">The sequence shown here is derived from an EMBL/GenBank/DDBJ whole genome shotgun (WGS) entry which is preliminary data.</text>
</comment>
<dbReference type="AlphaFoldDB" id="A0A9D5YZC1"/>
<protein>
    <submittedName>
        <fullName evidence="1">GrpB family protein</fullName>
    </submittedName>
</protein>
<gene>
    <name evidence="1" type="ORF">H9623_12140</name>
</gene>
<evidence type="ECO:0000313" key="1">
    <source>
        <dbReference type="EMBL" id="MBE7701050.1"/>
    </source>
</evidence>
<dbReference type="SUPFAM" id="SSF81301">
    <property type="entry name" value="Nucleotidyltransferase"/>
    <property type="match status" value="1"/>
</dbReference>
<sequence length="31" mass="3499">MFEAERERVRAALGPRARRVDHIGSTCVEDA</sequence>
<organism evidence="1 2">
    <name type="scientific">Oerskovia douganii</name>
    <dbReference type="NCBI Taxonomy" id="2762210"/>
    <lineage>
        <taxon>Bacteria</taxon>
        <taxon>Bacillati</taxon>
        <taxon>Actinomycetota</taxon>
        <taxon>Actinomycetes</taxon>
        <taxon>Micrococcales</taxon>
        <taxon>Cellulomonadaceae</taxon>
        <taxon>Oerskovia</taxon>
    </lineage>
</organism>
<reference evidence="1 2" key="1">
    <citation type="submission" date="2020-08" db="EMBL/GenBank/DDBJ databases">
        <title>A Genomic Blueprint of the Chicken Gut Microbiome.</title>
        <authorList>
            <person name="Gilroy R."/>
            <person name="Ravi A."/>
            <person name="Getino M."/>
            <person name="Pursley I."/>
            <person name="Horton D.L."/>
            <person name="Alikhan N.-F."/>
            <person name="Baker D."/>
            <person name="Gharbi K."/>
            <person name="Hall N."/>
            <person name="Watson M."/>
            <person name="Adriaenssens E.M."/>
            <person name="Foster-Nyarko E."/>
            <person name="Jarju S."/>
            <person name="Secka A."/>
            <person name="Antonio M."/>
            <person name="Oren A."/>
            <person name="Chaudhuri R."/>
            <person name="La Ragione R.M."/>
            <person name="Hildebrand F."/>
            <person name="Pallen M.J."/>
        </authorList>
    </citation>
    <scope>NUCLEOTIDE SEQUENCE [LARGE SCALE GENOMIC DNA]</scope>
    <source>
        <strain evidence="1 2">Sa1BUA8</strain>
    </source>
</reference>
<accession>A0A9D5YZC1</accession>
<proteinExistence type="predicted"/>
<name>A0A9D5YZC1_9CELL</name>
<keyword evidence="2" id="KW-1185">Reference proteome</keyword>